<dbReference type="PANTHER" id="PTHR40202">
    <property type="match status" value="1"/>
</dbReference>
<dbReference type="PANTHER" id="PTHR40202:SF1">
    <property type="entry name" value="HD DOMAIN-CONTAINING PROTEIN"/>
    <property type="match status" value="1"/>
</dbReference>
<gene>
    <name evidence="2" type="ORF">INT46_000337</name>
</gene>
<dbReference type="InterPro" id="IPR006675">
    <property type="entry name" value="HDIG_dom"/>
</dbReference>
<dbReference type="NCBIfam" id="TIGR00277">
    <property type="entry name" value="HDIG"/>
    <property type="match status" value="1"/>
</dbReference>
<evidence type="ECO:0000313" key="3">
    <source>
        <dbReference type="Proteomes" id="UP000650833"/>
    </source>
</evidence>
<dbReference type="Proteomes" id="UP000650833">
    <property type="component" value="Unassembled WGS sequence"/>
</dbReference>
<proteinExistence type="predicted"/>
<sequence>MVNQDSVAKIVDAVFQVLVDGSKQDYIGEKISQLEHSLQTAASAQEANADEETILAALLHDIGQFAASANQKQMLYNASAITDLDPTALDSDKKVQISVGVTGHERIGAEYLDKLGFSSKVSTLVESHVPVKRYLTGKYPQYYDTLSAASKLSLKYQGGPYTQEQVQSFENDPLFELKVQLRQWDDAAKVVDLKVPTLESYRSMAIRHLLKQQQYY</sequence>
<name>A0A8H7RG71_9FUNG</name>
<dbReference type="SUPFAM" id="SSF109604">
    <property type="entry name" value="HD-domain/PDEase-like"/>
    <property type="match status" value="1"/>
</dbReference>
<reference evidence="2" key="1">
    <citation type="submission" date="2020-12" db="EMBL/GenBank/DDBJ databases">
        <title>Metabolic potential, ecology and presence of endohyphal bacteria is reflected in genomic diversity of Mucoromycotina.</title>
        <authorList>
            <person name="Muszewska A."/>
            <person name="Okrasinska A."/>
            <person name="Steczkiewicz K."/>
            <person name="Drgas O."/>
            <person name="Orlowska M."/>
            <person name="Perlinska-Lenart U."/>
            <person name="Aleksandrzak-Piekarczyk T."/>
            <person name="Szatraj K."/>
            <person name="Zielenkiewicz U."/>
            <person name="Pilsyk S."/>
            <person name="Malc E."/>
            <person name="Mieczkowski P."/>
            <person name="Kruszewska J.S."/>
            <person name="Biernat P."/>
            <person name="Pawlowska J."/>
        </authorList>
    </citation>
    <scope>NUCLEOTIDE SEQUENCE</scope>
    <source>
        <strain evidence="2">CBS 226.32</strain>
    </source>
</reference>
<comment type="caution">
    <text evidence="2">The sequence shown here is derived from an EMBL/GenBank/DDBJ whole genome shotgun (WGS) entry which is preliminary data.</text>
</comment>
<dbReference type="InterPro" id="IPR052567">
    <property type="entry name" value="OP_Dioxygenase"/>
</dbReference>
<keyword evidence="3" id="KW-1185">Reference proteome</keyword>
<protein>
    <recommendedName>
        <fullName evidence="1">HD domain-containing protein</fullName>
    </recommendedName>
</protein>
<dbReference type="EMBL" id="JAEPRC010000074">
    <property type="protein sequence ID" value="KAG2210839.1"/>
    <property type="molecule type" value="Genomic_DNA"/>
</dbReference>
<dbReference type="CDD" id="cd00077">
    <property type="entry name" value="HDc"/>
    <property type="match status" value="1"/>
</dbReference>
<dbReference type="Gene3D" id="1.10.3210.10">
    <property type="entry name" value="Hypothetical protein af1432"/>
    <property type="match status" value="1"/>
</dbReference>
<dbReference type="Pfam" id="PF01966">
    <property type="entry name" value="HD"/>
    <property type="match status" value="1"/>
</dbReference>
<dbReference type="InterPro" id="IPR003607">
    <property type="entry name" value="HD/PDEase_dom"/>
</dbReference>
<evidence type="ECO:0000313" key="2">
    <source>
        <dbReference type="EMBL" id="KAG2210839.1"/>
    </source>
</evidence>
<evidence type="ECO:0000259" key="1">
    <source>
        <dbReference type="Pfam" id="PF01966"/>
    </source>
</evidence>
<dbReference type="AlphaFoldDB" id="A0A8H7RG71"/>
<organism evidence="2 3">
    <name type="scientific">Mucor plumbeus</name>
    <dbReference type="NCBI Taxonomy" id="97098"/>
    <lineage>
        <taxon>Eukaryota</taxon>
        <taxon>Fungi</taxon>
        <taxon>Fungi incertae sedis</taxon>
        <taxon>Mucoromycota</taxon>
        <taxon>Mucoromycotina</taxon>
        <taxon>Mucoromycetes</taxon>
        <taxon>Mucorales</taxon>
        <taxon>Mucorineae</taxon>
        <taxon>Mucoraceae</taxon>
        <taxon>Mucor</taxon>
    </lineage>
</organism>
<dbReference type="InterPro" id="IPR006674">
    <property type="entry name" value="HD_domain"/>
</dbReference>
<feature type="domain" description="HD" evidence="1">
    <location>
        <begin position="34"/>
        <end position="129"/>
    </location>
</feature>
<dbReference type="OrthoDB" id="445007at2759"/>
<accession>A0A8H7RG71</accession>